<dbReference type="KEGG" id="salj:SMD11_2235"/>
<organism evidence="1 2">
    <name type="scientific">Streptomyces albireticuli</name>
    <dbReference type="NCBI Taxonomy" id="1940"/>
    <lineage>
        <taxon>Bacteria</taxon>
        <taxon>Bacillati</taxon>
        <taxon>Actinomycetota</taxon>
        <taxon>Actinomycetes</taxon>
        <taxon>Kitasatosporales</taxon>
        <taxon>Streptomycetaceae</taxon>
        <taxon>Streptomyces</taxon>
    </lineage>
</organism>
<name>A0A1Z2L0U7_9ACTN</name>
<sequence length="187" mass="20708">MPSCAYAYARALPPARDGARAPLSRPEERRVRWAFPMVRRSRPRRSASCSAEREASSFSTSARPRFMVSRCFFCRAASFCCASRALRALTASSSARLSSWVSRCTVAARLLAARVIWWLRSKACRGSGLSRKPRKGEKAPPTARYCSRAMRPASSRLSVRALRARVRSVPSRVVSARCSLSFSSVAL</sequence>
<accession>A0A1Z2L0U7</accession>
<dbReference type="AlphaFoldDB" id="A0A1Z2L0U7"/>
<evidence type="ECO:0000313" key="2">
    <source>
        <dbReference type="Proteomes" id="UP000195755"/>
    </source>
</evidence>
<reference evidence="1 2" key="1">
    <citation type="submission" date="2017-06" db="EMBL/GenBank/DDBJ databases">
        <title>Streptomyces albireticuli Genome sequencing and assembly.</title>
        <authorList>
            <person name="Wang Y."/>
            <person name="Du B."/>
            <person name="Ding Y."/>
            <person name="Liu H."/>
            <person name="Hou Q."/>
            <person name="Liu K."/>
            <person name="Yao L."/>
            <person name="Wang C."/>
        </authorList>
    </citation>
    <scope>NUCLEOTIDE SEQUENCE [LARGE SCALE GENOMIC DNA]</scope>
    <source>
        <strain evidence="1 2">MDJK11</strain>
    </source>
</reference>
<proteinExistence type="predicted"/>
<dbReference type="Proteomes" id="UP000195755">
    <property type="component" value="Chromosome"/>
</dbReference>
<gene>
    <name evidence="1" type="ORF">SMD11_2235</name>
</gene>
<evidence type="ECO:0000313" key="1">
    <source>
        <dbReference type="EMBL" id="ARZ67886.1"/>
    </source>
</evidence>
<protein>
    <submittedName>
        <fullName evidence="1">Uncharacterized protein</fullName>
    </submittedName>
</protein>
<dbReference type="EMBL" id="CP021744">
    <property type="protein sequence ID" value="ARZ67886.1"/>
    <property type="molecule type" value="Genomic_DNA"/>
</dbReference>